<reference evidence="11" key="1">
    <citation type="submission" date="2006-06" db="EMBL/GenBank/DDBJ databases">
        <title>Complete sequence of Trichodesmium erythraeum IMS101.</title>
        <authorList>
            <consortium name="US DOE Joint Genome Institute"/>
            <person name="Copeland A."/>
            <person name="Lucas S."/>
            <person name="Lapidus A."/>
            <person name="Barry K."/>
            <person name="Detter J.C."/>
            <person name="Glavina del Rio T."/>
            <person name="Hammon N."/>
            <person name="Israni S."/>
            <person name="Dalin E."/>
            <person name="Tice H."/>
            <person name="Pitluck S."/>
            <person name="Kiss H."/>
            <person name="Munk A.C."/>
            <person name="Brettin T."/>
            <person name="Bruce D."/>
            <person name="Han C."/>
            <person name="Tapia R."/>
            <person name="Gilna P."/>
            <person name="Schmutz J."/>
            <person name="Larimer F."/>
            <person name="Land M."/>
            <person name="Hauser L."/>
            <person name="Kyrpides N."/>
            <person name="Kim E."/>
            <person name="Richardson P."/>
        </authorList>
    </citation>
    <scope>NUCLEOTIDE SEQUENCE [LARGE SCALE GENOMIC DNA]</scope>
    <source>
        <strain evidence="11">IMS101</strain>
    </source>
</reference>
<dbReference type="AlphaFoldDB" id="Q10Y28"/>
<feature type="transmembrane region" description="Helical" evidence="9">
    <location>
        <begin position="507"/>
        <end position="527"/>
    </location>
</feature>
<dbReference type="GO" id="GO:0016763">
    <property type="term" value="F:pentosyltransferase activity"/>
    <property type="evidence" value="ECO:0007669"/>
    <property type="project" value="TreeGrafter"/>
</dbReference>
<feature type="region of interest" description="Disordered" evidence="8">
    <location>
        <begin position="426"/>
        <end position="454"/>
    </location>
</feature>
<feature type="transmembrane region" description="Helical" evidence="9">
    <location>
        <begin position="171"/>
        <end position="192"/>
    </location>
</feature>
<evidence type="ECO:0000256" key="9">
    <source>
        <dbReference type="SAM" id="Phobius"/>
    </source>
</evidence>
<dbReference type="STRING" id="203124.Tery_3801"/>
<keyword evidence="7 9" id="KW-0472">Membrane</keyword>
<gene>
    <name evidence="11" type="ordered locus">Tery_3801</name>
</gene>
<dbReference type="GO" id="GO:0010041">
    <property type="term" value="P:response to iron(III) ion"/>
    <property type="evidence" value="ECO:0007669"/>
    <property type="project" value="TreeGrafter"/>
</dbReference>
<name>Q10Y28_TRIEI</name>
<dbReference type="OrthoDB" id="9775035at2"/>
<dbReference type="InterPro" id="IPR038731">
    <property type="entry name" value="RgtA/B/C-like"/>
</dbReference>
<evidence type="ECO:0000313" key="11">
    <source>
        <dbReference type="EMBL" id="ABG52846.1"/>
    </source>
</evidence>
<sequence>MKLIQQLENFKKIKAKQKKYLLILTLSILYLCLLASLAFFYNLGNIGLIDETEPIFAETARQMVKTGDWITPYFNGETRFDKPPLIYWLIAISYHLFGINEWSVRLPSAISGTGLMCLGFYTLYRYGYYHLNPQIYTPKNKLLIVKLLIGYIGAAMIAINPETIVWGRIGVSDMLLTSCMCSALLAFFIGYASQTENALIHQQKNSKIIIQKTSYLPNQNQSSKPRKSPLFNKWYLAFYILISLAVLTKGPIGIVLPGIIIGSFLLYVGRLFKVLQEIKIWYGILIFFTITFPWYYLVTLVNGKEYIDSFFGYHNFERFTRVVNHHQGPWYFYFLVVLIGFAPWSIYLPVAIAKTKFWQPYYWRHKPRNKQLGLFAFFWFICIFAFFSISATKLPSYVLPIMPAAAILLALFWSNIILHRYSLSSQTNKPENNSTQSSFKATNNPTQPISRLTRNTSKSKSKFLSFSVVANIIFLLILALAIIYSFNWLDRDPAMPYFSEIIRKSGLLIRGGLILITTAIVIGFFVIKKQNSWVWSANFIGLVACLIFTINPIMFLVDQERQLPLRQLAQTIIQARQPGEEIIMVSFEKPSLVFYTRQQVKFFRRATDAREYLGKNLSKNSSDNVLIIGYPKKFIHIGLKPGQYQYLDSRGAYQLGKAPKNIFLPK</sequence>
<dbReference type="GO" id="GO:0009103">
    <property type="term" value="P:lipopolysaccharide biosynthetic process"/>
    <property type="evidence" value="ECO:0007669"/>
    <property type="project" value="UniProtKB-ARBA"/>
</dbReference>
<evidence type="ECO:0000256" key="2">
    <source>
        <dbReference type="ARBA" id="ARBA00022475"/>
    </source>
</evidence>
<evidence type="ECO:0000256" key="3">
    <source>
        <dbReference type="ARBA" id="ARBA00022676"/>
    </source>
</evidence>
<dbReference type="PANTHER" id="PTHR33908">
    <property type="entry name" value="MANNOSYLTRANSFERASE YKCB-RELATED"/>
    <property type="match status" value="1"/>
</dbReference>
<accession>Q10Y28</accession>
<dbReference type="Pfam" id="PF13231">
    <property type="entry name" value="PMT_2"/>
    <property type="match status" value="1"/>
</dbReference>
<dbReference type="EMBL" id="CP000393">
    <property type="protein sequence ID" value="ABG52846.1"/>
    <property type="molecule type" value="Genomic_DNA"/>
</dbReference>
<protein>
    <submittedName>
        <fullName evidence="11">Glycosyl transferase, family 39</fullName>
    </submittedName>
</protein>
<feature type="transmembrane region" description="Helical" evidence="9">
    <location>
        <begin position="109"/>
        <end position="129"/>
    </location>
</feature>
<proteinExistence type="predicted"/>
<dbReference type="InterPro" id="IPR050297">
    <property type="entry name" value="LipidA_mod_glycosyltrf_83"/>
</dbReference>
<evidence type="ECO:0000259" key="10">
    <source>
        <dbReference type="Pfam" id="PF13231"/>
    </source>
</evidence>
<feature type="transmembrane region" description="Helical" evidence="9">
    <location>
        <begin position="141"/>
        <end position="159"/>
    </location>
</feature>
<comment type="subcellular location">
    <subcellularLocation>
        <location evidence="1">Cell membrane</location>
        <topology evidence="1">Multi-pass membrane protein</topology>
    </subcellularLocation>
</comment>
<evidence type="ECO:0000256" key="4">
    <source>
        <dbReference type="ARBA" id="ARBA00022679"/>
    </source>
</evidence>
<feature type="transmembrane region" description="Helical" evidence="9">
    <location>
        <begin position="280"/>
        <end position="297"/>
    </location>
</feature>
<dbReference type="eggNOG" id="COG1807">
    <property type="taxonomic scope" value="Bacteria"/>
</dbReference>
<feature type="transmembrane region" description="Helical" evidence="9">
    <location>
        <begin position="463"/>
        <end position="487"/>
    </location>
</feature>
<evidence type="ECO:0000256" key="8">
    <source>
        <dbReference type="SAM" id="MobiDB-lite"/>
    </source>
</evidence>
<keyword evidence="4 11" id="KW-0808">Transferase</keyword>
<feature type="transmembrane region" description="Helical" evidence="9">
    <location>
        <begin position="539"/>
        <end position="557"/>
    </location>
</feature>
<evidence type="ECO:0000256" key="5">
    <source>
        <dbReference type="ARBA" id="ARBA00022692"/>
    </source>
</evidence>
<dbReference type="CAZy" id="GT83">
    <property type="family name" value="Glycosyltransferase Family 83"/>
</dbReference>
<feature type="transmembrane region" description="Helical" evidence="9">
    <location>
        <begin position="20"/>
        <end position="41"/>
    </location>
</feature>
<feature type="transmembrane region" description="Helical" evidence="9">
    <location>
        <begin position="397"/>
        <end position="418"/>
    </location>
</feature>
<keyword evidence="3" id="KW-0328">Glycosyltransferase</keyword>
<keyword evidence="5 9" id="KW-0812">Transmembrane</keyword>
<dbReference type="RefSeq" id="WP_011613176.1">
    <property type="nucleotide sequence ID" value="NC_008312.1"/>
</dbReference>
<feature type="transmembrane region" description="Helical" evidence="9">
    <location>
        <begin position="372"/>
        <end position="391"/>
    </location>
</feature>
<feature type="domain" description="Glycosyltransferase RgtA/B/C/D-like" evidence="10">
    <location>
        <begin position="81"/>
        <end position="118"/>
    </location>
</feature>
<feature type="transmembrane region" description="Helical" evidence="9">
    <location>
        <begin position="330"/>
        <end position="352"/>
    </location>
</feature>
<evidence type="ECO:0000256" key="6">
    <source>
        <dbReference type="ARBA" id="ARBA00022989"/>
    </source>
</evidence>
<dbReference type="GO" id="GO:0005886">
    <property type="term" value="C:plasma membrane"/>
    <property type="evidence" value="ECO:0007669"/>
    <property type="project" value="UniProtKB-SubCell"/>
</dbReference>
<feature type="transmembrane region" description="Helical" evidence="9">
    <location>
        <begin position="236"/>
        <end position="268"/>
    </location>
</feature>
<keyword evidence="2" id="KW-1003">Cell membrane</keyword>
<evidence type="ECO:0000256" key="7">
    <source>
        <dbReference type="ARBA" id="ARBA00023136"/>
    </source>
</evidence>
<dbReference type="HOGENOM" id="CLU_019200_0_1_3"/>
<evidence type="ECO:0000256" key="1">
    <source>
        <dbReference type="ARBA" id="ARBA00004651"/>
    </source>
</evidence>
<organism evidence="11">
    <name type="scientific">Trichodesmium erythraeum (strain IMS101)</name>
    <dbReference type="NCBI Taxonomy" id="203124"/>
    <lineage>
        <taxon>Bacteria</taxon>
        <taxon>Bacillati</taxon>
        <taxon>Cyanobacteriota</taxon>
        <taxon>Cyanophyceae</taxon>
        <taxon>Oscillatoriophycideae</taxon>
        <taxon>Oscillatoriales</taxon>
        <taxon>Microcoleaceae</taxon>
        <taxon>Trichodesmium</taxon>
    </lineage>
</organism>
<dbReference type="KEGG" id="ter:Tery_3801"/>
<keyword evidence="6 9" id="KW-1133">Transmembrane helix</keyword>
<dbReference type="PANTHER" id="PTHR33908:SF3">
    <property type="entry name" value="UNDECAPRENYL PHOSPHATE-ALPHA-4-AMINO-4-DEOXY-L-ARABINOSE ARABINOSYL TRANSFERASE"/>
    <property type="match status" value="1"/>
</dbReference>